<dbReference type="GO" id="GO:0009116">
    <property type="term" value="P:nucleoside metabolic process"/>
    <property type="evidence" value="ECO:0007669"/>
    <property type="project" value="InterPro"/>
</dbReference>
<dbReference type="Proteomes" id="UP000078390">
    <property type="component" value="Unassembled WGS sequence"/>
</dbReference>
<dbReference type="InterPro" id="IPR000845">
    <property type="entry name" value="Nucleoside_phosphorylase_d"/>
</dbReference>
<dbReference type="Pfam" id="PF01048">
    <property type="entry name" value="PNP_UDP_1"/>
    <property type="match status" value="1"/>
</dbReference>
<gene>
    <name evidence="2" type="ORF">TDIS_0161</name>
</gene>
<sequence>MEIIGMGPVEAAVSAYEIFQQEKSQVAFLAGLAGAYPESGLSVGDLVLAIEEAFGDLAICYPERLGTFGKKLPVKNRLSLRSPYLEKAVCILEENEFHPEVGPLVTVCCATRDPERALLFGRRYAALAENMEGFGVALAAEKAGVTLIELRTISNLLEKPEDPWETERALSALKEALRCLSKNWR</sequence>
<accession>A0A179D6Q1</accession>
<organism evidence="2 3">
    <name type="scientific">Thermosulfurimonas dismutans</name>
    <dbReference type="NCBI Taxonomy" id="999894"/>
    <lineage>
        <taxon>Bacteria</taxon>
        <taxon>Pseudomonadati</taxon>
        <taxon>Thermodesulfobacteriota</taxon>
        <taxon>Thermodesulfobacteria</taxon>
        <taxon>Thermodesulfobacteriales</taxon>
        <taxon>Thermodesulfobacteriaceae</taxon>
        <taxon>Thermosulfurimonas</taxon>
    </lineage>
</organism>
<dbReference type="PANTHER" id="PTHR46832">
    <property type="entry name" value="5'-METHYLTHIOADENOSINE/S-ADENOSYLHOMOCYSTEINE NUCLEOSIDASE"/>
    <property type="match status" value="1"/>
</dbReference>
<evidence type="ECO:0000313" key="3">
    <source>
        <dbReference type="Proteomes" id="UP000078390"/>
    </source>
</evidence>
<dbReference type="PANTHER" id="PTHR46832:SF2">
    <property type="entry name" value="FUTALOSINE HYDROLASE"/>
    <property type="match status" value="1"/>
</dbReference>
<dbReference type="GO" id="GO:0019284">
    <property type="term" value="P:L-methionine salvage from S-adenosylmethionine"/>
    <property type="evidence" value="ECO:0007669"/>
    <property type="project" value="TreeGrafter"/>
</dbReference>
<evidence type="ECO:0000313" key="2">
    <source>
        <dbReference type="EMBL" id="OAQ21643.1"/>
    </source>
</evidence>
<dbReference type="GO" id="GO:0005829">
    <property type="term" value="C:cytosol"/>
    <property type="evidence" value="ECO:0007669"/>
    <property type="project" value="TreeGrafter"/>
</dbReference>
<keyword evidence="3" id="KW-1185">Reference proteome</keyword>
<dbReference type="GO" id="GO:0008930">
    <property type="term" value="F:methylthioadenosine nucleosidase activity"/>
    <property type="evidence" value="ECO:0007669"/>
    <property type="project" value="TreeGrafter"/>
</dbReference>
<name>A0A179D6Q1_9BACT</name>
<dbReference type="Gene3D" id="3.40.50.1580">
    <property type="entry name" value="Nucleoside phosphorylase domain"/>
    <property type="match status" value="1"/>
</dbReference>
<reference evidence="2 3" key="1">
    <citation type="submission" date="2016-04" db="EMBL/GenBank/DDBJ databases">
        <title>Genome analysis of Thermosulfurimonas dismutans, the first thermophilic sulfur-disproportionating bacterium of the phylum Thermodesulfobacteria.</title>
        <authorList>
            <person name="Mardanov A.V."/>
            <person name="Beletsky A.V."/>
            <person name="Kadnikov V.V."/>
            <person name="Slobodkin A.I."/>
            <person name="Ravin N.V."/>
        </authorList>
    </citation>
    <scope>NUCLEOTIDE SEQUENCE [LARGE SCALE GENOMIC DNA]</scope>
    <source>
        <strain evidence="2 3">S95</strain>
    </source>
</reference>
<comment type="caution">
    <text evidence="2">The sequence shown here is derived from an EMBL/GenBank/DDBJ whole genome shotgun (WGS) entry which is preliminary data.</text>
</comment>
<protein>
    <submittedName>
        <fullName evidence="2">Menaquinone via futalosine step 2</fullName>
    </submittedName>
</protein>
<dbReference type="AlphaFoldDB" id="A0A179D6Q1"/>
<dbReference type="InterPro" id="IPR035994">
    <property type="entry name" value="Nucleoside_phosphorylase_sf"/>
</dbReference>
<proteinExistence type="predicted"/>
<dbReference type="EMBL" id="LWLG01000001">
    <property type="protein sequence ID" value="OAQ21643.1"/>
    <property type="molecule type" value="Genomic_DNA"/>
</dbReference>
<dbReference type="STRING" id="999894.TDIS_0161"/>
<dbReference type="SUPFAM" id="SSF53167">
    <property type="entry name" value="Purine and uridine phosphorylases"/>
    <property type="match status" value="1"/>
</dbReference>
<evidence type="ECO:0000259" key="1">
    <source>
        <dbReference type="Pfam" id="PF01048"/>
    </source>
</evidence>
<feature type="domain" description="Nucleoside phosphorylase" evidence="1">
    <location>
        <begin position="5"/>
        <end position="176"/>
    </location>
</feature>
<dbReference type="GO" id="GO:0008782">
    <property type="term" value="F:adenosylhomocysteine nucleosidase activity"/>
    <property type="evidence" value="ECO:0007669"/>
    <property type="project" value="TreeGrafter"/>
</dbReference>